<dbReference type="GO" id="GO:0034446">
    <property type="term" value="P:substrate adhesion-dependent cell spreading"/>
    <property type="evidence" value="ECO:0007669"/>
    <property type="project" value="TreeGrafter"/>
</dbReference>
<dbReference type="InterPro" id="IPR036872">
    <property type="entry name" value="CH_dom_sf"/>
</dbReference>
<protein>
    <recommendedName>
        <fullName evidence="14">Gamma-parvin</fullName>
    </recommendedName>
</protein>
<dbReference type="PANTHER" id="PTHR12114">
    <property type="entry name" value="PARVIN"/>
    <property type="match status" value="1"/>
</dbReference>
<keyword evidence="4" id="KW-1003">Cell membrane</keyword>
<accession>A0A4D9EFQ1</accession>
<dbReference type="GO" id="GO:0015629">
    <property type="term" value="C:actin cytoskeleton"/>
    <property type="evidence" value="ECO:0007669"/>
    <property type="project" value="TreeGrafter"/>
</dbReference>
<comment type="caution">
    <text evidence="16">The sequence shown here is derived from an EMBL/GenBank/DDBJ whole genome shotgun (WGS) entry which is preliminary data.</text>
</comment>
<evidence type="ECO:0000256" key="7">
    <source>
        <dbReference type="ARBA" id="ARBA00022889"/>
    </source>
</evidence>
<dbReference type="GO" id="GO:0005737">
    <property type="term" value="C:cytoplasm"/>
    <property type="evidence" value="ECO:0007669"/>
    <property type="project" value="TreeGrafter"/>
</dbReference>
<dbReference type="GO" id="GO:0030031">
    <property type="term" value="P:cell projection assembly"/>
    <property type="evidence" value="ECO:0007669"/>
    <property type="project" value="TreeGrafter"/>
</dbReference>
<keyword evidence="7" id="KW-0130">Cell adhesion</keyword>
<dbReference type="CDD" id="cd21305">
    <property type="entry name" value="CH_PARVG_rpt1"/>
    <property type="match status" value="1"/>
</dbReference>
<dbReference type="InterPro" id="IPR001715">
    <property type="entry name" value="CH_dom"/>
</dbReference>
<feature type="domain" description="Calponin-homology (CH)" evidence="15">
    <location>
        <begin position="94"/>
        <end position="201"/>
    </location>
</feature>
<reference evidence="16 17" key="2">
    <citation type="submission" date="2019-04" db="EMBL/GenBank/DDBJ databases">
        <title>The genome sequence of big-headed turtle.</title>
        <authorList>
            <person name="Gong S."/>
        </authorList>
    </citation>
    <scope>NUCLEOTIDE SEQUENCE [LARGE SCALE GENOMIC DNA]</scope>
    <source>
        <strain evidence="16">DO16091913</strain>
        <tissue evidence="16">Muscle</tissue>
    </source>
</reference>
<name>A0A4D9EFQ1_9SAUR</name>
<evidence type="ECO:0000256" key="2">
    <source>
        <dbReference type="ARBA" id="ARBA00004413"/>
    </source>
</evidence>
<dbReference type="PANTHER" id="PTHR12114:SF1">
    <property type="entry name" value="GAMMA-PARVIN"/>
    <property type="match status" value="1"/>
</dbReference>
<sequence length="372" mass="42519">MRFYFFRLESLFSGTNFELIWNTAFGFFQQEINQFKFLGVLICKRVKNNTMEPDFFTAFAQPSALHHSPLKNDVVQGEKRKFINPTSCNNPKLKELQMLLMDWINTTLKQEHIVVKSLEEDLFDGLILHHLLEKLGSLRLDVEKIALTEKKQKHKLAVILEAVAQCLQLEESQLKWSVDSIFQKDLLSTLYLLIAIAKHFQPDLPIPSNISVEVIIIERTLTGLRTENAVEYITENRENLEGQSKADAFDELFTHAPDKLDAVKKVLLQFVNKHVGKLGLNVKDADSQFADGVILLLLIGQLGGYFLNLREFFLNPNCATEMLHNVNLAVALLTDGGLLDFPVNAEDIVNRDMKTTLQVLYCLYSKYKTKET</sequence>
<dbReference type="GO" id="GO:0003779">
    <property type="term" value="F:actin binding"/>
    <property type="evidence" value="ECO:0007669"/>
    <property type="project" value="UniProtKB-KW"/>
</dbReference>
<evidence type="ECO:0000256" key="10">
    <source>
        <dbReference type="ARBA" id="ARBA00023203"/>
    </source>
</evidence>
<evidence type="ECO:0000256" key="3">
    <source>
        <dbReference type="ARBA" id="ARBA00005666"/>
    </source>
</evidence>
<dbReference type="Proteomes" id="UP000297703">
    <property type="component" value="Unassembled WGS sequence"/>
</dbReference>
<keyword evidence="17" id="KW-1185">Reference proteome</keyword>
<evidence type="ECO:0000256" key="12">
    <source>
        <dbReference type="ARBA" id="ARBA00057182"/>
    </source>
</evidence>
<keyword evidence="10" id="KW-0009">Actin-binding</keyword>
<keyword evidence="5" id="KW-0963">Cytoplasm</keyword>
<dbReference type="InterPro" id="IPR028433">
    <property type="entry name" value="Parvin"/>
</dbReference>
<evidence type="ECO:0000256" key="11">
    <source>
        <dbReference type="ARBA" id="ARBA00023212"/>
    </source>
</evidence>
<dbReference type="EMBL" id="QXTE01000118">
    <property type="protein sequence ID" value="TFK05264.1"/>
    <property type="molecule type" value="Genomic_DNA"/>
</dbReference>
<feature type="domain" description="Calponin-homology (CH)" evidence="15">
    <location>
        <begin position="261"/>
        <end position="368"/>
    </location>
</feature>
<evidence type="ECO:0000256" key="9">
    <source>
        <dbReference type="ARBA" id="ARBA00023136"/>
    </source>
</evidence>
<dbReference type="Gene3D" id="1.10.418.10">
    <property type="entry name" value="Calponin-like domain"/>
    <property type="match status" value="2"/>
</dbReference>
<evidence type="ECO:0000256" key="13">
    <source>
        <dbReference type="ARBA" id="ARBA00063607"/>
    </source>
</evidence>
<dbReference type="PROSITE" id="PS50021">
    <property type="entry name" value="CH"/>
    <property type="match status" value="2"/>
</dbReference>
<dbReference type="FunFam" id="1.10.418.10:FF:000064">
    <property type="entry name" value="Parvin, gamma"/>
    <property type="match status" value="1"/>
</dbReference>
<comment type="similarity">
    <text evidence="3">Belongs to the parvin family.</text>
</comment>
<dbReference type="GO" id="GO:0071963">
    <property type="term" value="P:establishment or maintenance of cell polarity regulating cell shape"/>
    <property type="evidence" value="ECO:0007669"/>
    <property type="project" value="TreeGrafter"/>
</dbReference>
<evidence type="ECO:0000313" key="16">
    <source>
        <dbReference type="EMBL" id="TFK05264.1"/>
    </source>
</evidence>
<evidence type="ECO:0000256" key="6">
    <source>
        <dbReference type="ARBA" id="ARBA00022737"/>
    </source>
</evidence>
<comment type="function">
    <text evidence="12">Plays a role with ILK in promoting the cell adhesion and spreading of leukocytes.</text>
</comment>
<evidence type="ECO:0000256" key="4">
    <source>
        <dbReference type="ARBA" id="ARBA00022475"/>
    </source>
</evidence>
<organism evidence="16 17">
    <name type="scientific">Platysternon megacephalum</name>
    <name type="common">big-headed turtle</name>
    <dbReference type="NCBI Taxonomy" id="55544"/>
    <lineage>
        <taxon>Eukaryota</taxon>
        <taxon>Metazoa</taxon>
        <taxon>Chordata</taxon>
        <taxon>Craniata</taxon>
        <taxon>Vertebrata</taxon>
        <taxon>Euteleostomi</taxon>
        <taxon>Archelosauria</taxon>
        <taxon>Testudinata</taxon>
        <taxon>Testudines</taxon>
        <taxon>Cryptodira</taxon>
        <taxon>Durocryptodira</taxon>
        <taxon>Testudinoidea</taxon>
        <taxon>Platysternidae</taxon>
        <taxon>Platysternon</taxon>
    </lineage>
</organism>
<dbReference type="GO" id="GO:0005925">
    <property type="term" value="C:focal adhesion"/>
    <property type="evidence" value="ECO:0007669"/>
    <property type="project" value="TreeGrafter"/>
</dbReference>
<keyword evidence="8" id="KW-0007">Acetylation</keyword>
<evidence type="ECO:0000256" key="8">
    <source>
        <dbReference type="ARBA" id="ARBA00022990"/>
    </source>
</evidence>
<keyword evidence="11" id="KW-0206">Cytoskeleton</keyword>
<proteinExistence type="inferred from homology"/>
<dbReference type="Pfam" id="PF00307">
    <property type="entry name" value="CH"/>
    <property type="match status" value="2"/>
</dbReference>
<evidence type="ECO:0000256" key="5">
    <source>
        <dbReference type="ARBA" id="ARBA00022490"/>
    </source>
</evidence>
<dbReference type="OrthoDB" id="2099265at2759"/>
<dbReference type="SUPFAM" id="SSF47576">
    <property type="entry name" value="Calponin-homology domain, CH-domain"/>
    <property type="match status" value="1"/>
</dbReference>
<dbReference type="FunFam" id="1.10.418.10:FF:000011">
    <property type="entry name" value="Parvin, beta"/>
    <property type="match status" value="1"/>
</dbReference>
<dbReference type="AlphaFoldDB" id="A0A4D9EFQ1"/>
<dbReference type="GO" id="GO:0030036">
    <property type="term" value="P:actin cytoskeleton organization"/>
    <property type="evidence" value="ECO:0007669"/>
    <property type="project" value="InterPro"/>
</dbReference>
<dbReference type="GO" id="GO:0005886">
    <property type="term" value="C:plasma membrane"/>
    <property type="evidence" value="ECO:0007669"/>
    <property type="project" value="UniProtKB-SubCell"/>
</dbReference>
<gene>
    <name evidence="16" type="ORF">DR999_PMT12138</name>
</gene>
<keyword evidence="9" id="KW-0472">Membrane</keyword>
<dbReference type="PIRSF" id="PIRSF039131">
    <property type="entry name" value="Parvin"/>
    <property type="match status" value="1"/>
</dbReference>
<reference evidence="16 17" key="1">
    <citation type="submission" date="2019-04" db="EMBL/GenBank/DDBJ databases">
        <title>Draft genome of the big-headed turtle Platysternon megacephalum.</title>
        <authorList>
            <person name="Gong S."/>
        </authorList>
    </citation>
    <scope>NUCLEOTIDE SEQUENCE [LARGE SCALE GENOMIC DNA]</scope>
    <source>
        <strain evidence="16">DO16091913</strain>
        <tissue evidence="16">Muscle</tissue>
    </source>
</reference>
<dbReference type="STRING" id="55544.A0A4D9EFQ1"/>
<keyword evidence="6" id="KW-0677">Repeat</keyword>
<evidence type="ECO:0000259" key="15">
    <source>
        <dbReference type="PROSITE" id="PS50021"/>
    </source>
</evidence>
<comment type="subunit">
    <text evidence="13">Interacts with ILK; the interaction promotes the establishment of cell polarity required for leukocyte migration. Interacts with ARHGEF6; the guanine nucleotide exchange factor activity of ARHGEF6 is essential for the PARVG-induced enhancement of cell spreading.</text>
</comment>
<evidence type="ECO:0000256" key="1">
    <source>
        <dbReference type="ARBA" id="ARBA00004245"/>
    </source>
</evidence>
<evidence type="ECO:0000313" key="17">
    <source>
        <dbReference type="Proteomes" id="UP000297703"/>
    </source>
</evidence>
<evidence type="ECO:0000256" key="14">
    <source>
        <dbReference type="ARBA" id="ARBA00073552"/>
    </source>
</evidence>
<comment type="subcellular location">
    <subcellularLocation>
        <location evidence="2">Cell membrane</location>
        <topology evidence="2">Peripheral membrane protein</topology>
        <orientation evidence="2">Cytoplasmic side</orientation>
    </subcellularLocation>
    <subcellularLocation>
        <location evidence="1">Cytoplasm</location>
        <location evidence="1">Cytoskeleton</location>
    </subcellularLocation>
</comment>